<evidence type="ECO:0000256" key="1">
    <source>
        <dbReference type="RuleBase" id="RU361178"/>
    </source>
</evidence>
<dbReference type="Pfam" id="PF08699">
    <property type="entry name" value="ArgoL1"/>
    <property type="match status" value="1"/>
</dbReference>
<evidence type="ECO:0000259" key="3">
    <source>
        <dbReference type="PROSITE" id="PS50821"/>
    </source>
</evidence>
<dbReference type="SMART" id="SM00949">
    <property type="entry name" value="PAZ"/>
    <property type="match status" value="1"/>
</dbReference>
<dbReference type="SUPFAM" id="SSF53098">
    <property type="entry name" value="Ribonuclease H-like"/>
    <property type="match status" value="1"/>
</dbReference>
<dbReference type="STRING" id="1230097.A0A423XHG7"/>
<dbReference type="Pfam" id="PF16486">
    <property type="entry name" value="ArgoN"/>
    <property type="match status" value="1"/>
</dbReference>
<dbReference type="InterPro" id="IPR032472">
    <property type="entry name" value="ArgoL2"/>
</dbReference>
<feature type="region of interest" description="Disordered" evidence="2">
    <location>
        <begin position="1"/>
        <end position="90"/>
    </location>
</feature>
<sequence length="1023" mass="115743">MSHHQGGYLAIPSFDGPSDTRSTTSHRSGGSQSRHPSQASGSHVSGSHHGSQAPGSRPPSTVGDASGPQGYPEPLGYDPARERRFGDDFNKNIDLPPEAYVQGKLDTPFARRPGFGTQGKKVGMQVNQFRVLNVPTQDVIQYDVSVSPDLGKPAFIKKVWKTDIVQNELMKKVTVGKQEVTPYKWIFDGNKLAWSRNNVAELRIMVDMDAAQGRRPNPQRPNVFYLKIRRSTSIRLASLKAYLDGKIDWDTHVLECINFFDHVLRQGPSERLLQIKRNFYDTQNAKAFPLAEPHRTIEAIKGIYAAIRMNSSMLTGGLGLGVNVDVANTAFWRGDINFAEFARNYIWSCKKEWDGMPWAGIYKAMKPEPVEDRHQPGRQVPGPSEMFKALRRLHRLTFTVKHRGKANDKKVYKIKCFKWHTKYGRDGANARNVTFTKDGRETSVEQYFKNQYGIRLEHWQMPLIETTRGGDFPMECVIMDRFQRYNFKLDPDQTARMIKFAVTRPAQRSQVIMENVRALKWVEDPYLREFGINIKPQMETVGARLLLNPKVQFAKKPVDPGVRGRWDLRGQVFVTPNIRPLKAWAVIVINGCVDQPTAQRFAGAFVSSYKGLGGNIGTAQPRVFNVNMMRNITPAEEIKNIYQTIGNQYQQPPDLFFFVLPDKSQVNYERLKRNMDVRLAMVSQMVNCAHVKKAQPQYCANVAMKVNAKLGGATSKLAGPSFFQAPTMMIGVDVSHGTGGSGGPGGAPMPSMAAMTISMDRDATRYAAVCETNGYRVEVLAPARIREMFPDAVRRWCTTMKCAPQHIFYFRDGVAEGQFAQVMEYEVEEVRKIIEDVARTKVKITVIVATKRHHIRFFPTGPDGGDNNKNPFPGTVLEHEVTHPFHYDFYLCSHVALQGTARPVHYHVLHDEIGMPVDKLQQMIYHQCYQYIRSTTPVSIHPAIYYAHLAAARARSHEAGFVSERDPLFRRERMERPLAKHDGSDTTSNMRQEEAASLTPIGGYENEANPRNIDFFKGTMWYI</sequence>
<dbReference type="InterPro" id="IPR003165">
    <property type="entry name" value="Piwi"/>
</dbReference>
<dbReference type="CDD" id="cd04657">
    <property type="entry name" value="Piwi_ago-like"/>
    <property type="match status" value="1"/>
</dbReference>
<dbReference type="Gene3D" id="3.40.50.2300">
    <property type="match status" value="1"/>
</dbReference>
<dbReference type="GO" id="GO:0003723">
    <property type="term" value="F:RNA binding"/>
    <property type="evidence" value="ECO:0007669"/>
    <property type="project" value="InterPro"/>
</dbReference>
<comment type="caution">
    <text evidence="5">The sequence shown here is derived from an EMBL/GenBank/DDBJ whole genome shotgun (WGS) entry which is preliminary data.</text>
</comment>
<feature type="compositionally biased region" description="Low complexity" evidence="2">
    <location>
        <begin position="17"/>
        <end position="51"/>
    </location>
</feature>
<gene>
    <name evidence="5" type="ORF">VPNG_02095</name>
</gene>
<dbReference type="Pfam" id="PF02171">
    <property type="entry name" value="Piwi"/>
    <property type="match status" value="1"/>
</dbReference>
<dbReference type="PROSITE" id="PS50822">
    <property type="entry name" value="PIWI"/>
    <property type="match status" value="1"/>
</dbReference>
<dbReference type="InterPro" id="IPR014811">
    <property type="entry name" value="ArgoL1"/>
</dbReference>
<evidence type="ECO:0000256" key="2">
    <source>
        <dbReference type="SAM" id="MobiDB-lite"/>
    </source>
</evidence>
<dbReference type="SMART" id="SM01163">
    <property type="entry name" value="DUF1785"/>
    <property type="match status" value="1"/>
</dbReference>
<dbReference type="InterPro" id="IPR012337">
    <property type="entry name" value="RNaseH-like_sf"/>
</dbReference>
<dbReference type="AlphaFoldDB" id="A0A423XHG7"/>
<dbReference type="InterPro" id="IPR036397">
    <property type="entry name" value="RNaseH_sf"/>
</dbReference>
<dbReference type="PROSITE" id="PS50821">
    <property type="entry name" value="PAZ"/>
    <property type="match status" value="1"/>
</dbReference>
<reference evidence="5 6" key="1">
    <citation type="submission" date="2015-09" db="EMBL/GenBank/DDBJ databases">
        <title>Host preference determinants of Valsa canker pathogens revealed by comparative genomics.</title>
        <authorList>
            <person name="Yin Z."/>
            <person name="Huang L."/>
        </authorList>
    </citation>
    <scope>NUCLEOTIDE SEQUENCE [LARGE SCALE GENOMIC DNA]</scope>
    <source>
        <strain evidence="5 6">SXYLt</strain>
    </source>
</reference>
<dbReference type="PANTHER" id="PTHR22891">
    <property type="entry name" value="EUKARYOTIC TRANSLATION INITIATION FACTOR 2C"/>
    <property type="match status" value="1"/>
</dbReference>
<dbReference type="Gene3D" id="3.30.420.10">
    <property type="entry name" value="Ribonuclease H-like superfamily/Ribonuclease H"/>
    <property type="match status" value="1"/>
</dbReference>
<dbReference type="InterPro" id="IPR003100">
    <property type="entry name" value="PAZ_dom"/>
</dbReference>
<feature type="compositionally biased region" description="Basic and acidic residues" evidence="2">
    <location>
        <begin position="79"/>
        <end position="90"/>
    </location>
</feature>
<comment type="similarity">
    <text evidence="1">Belongs to the argonaute family.</text>
</comment>
<dbReference type="Pfam" id="PF16488">
    <property type="entry name" value="ArgoL2"/>
    <property type="match status" value="1"/>
</dbReference>
<dbReference type="SMART" id="SM00950">
    <property type="entry name" value="Piwi"/>
    <property type="match status" value="1"/>
</dbReference>
<organism evidence="5 6">
    <name type="scientific">Cytospora leucostoma</name>
    <dbReference type="NCBI Taxonomy" id="1230097"/>
    <lineage>
        <taxon>Eukaryota</taxon>
        <taxon>Fungi</taxon>
        <taxon>Dikarya</taxon>
        <taxon>Ascomycota</taxon>
        <taxon>Pezizomycotina</taxon>
        <taxon>Sordariomycetes</taxon>
        <taxon>Sordariomycetidae</taxon>
        <taxon>Diaporthales</taxon>
        <taxon>Cytosporaceae</taxon>
        <taxon>Cytospora</taxon>
    </lineage>
</organism>
<dbReference type="InterPro" id="IPR032474">
    <property type="entry name" value="Argonaute_N"/>
</dbReference>
<evidence type="ECO:0000313" key="6">
    <source>
        <dbReference type="Proteomes" id="UP000285146"/>
    </source>
</evidence>
<dbReference type="CDD" id="cd02846">
    <property type="entry name" value="PAZ_argonaute_like"/>
    <property type="match status" value="1"/>
</dbReference>
<dbReference type="InterPro" id="IPR045246">
    <property type="entry name" value="Piwi_ago-like"/>
</dbReference>
<protein>
    <recommendedName>
        <fullName evidence="7">Piwi domain-containing protein</fullName>
    </recommendedName>
</protein>
<dbReference type="InParanoid" id="A0A423XHG7"/>
<evidence type="ECO:0008006" key="7">
    <source>
        <dbReference type="Google" id="ProtNLM"/>
    </source>
</evidence>
<dbReference type="InterPro" id="IPR036085">
    <property type="entry name" value="PAZ_dom_sf"/>
</dbReference>
<dbReference type="SUPFAM" id="SSF101690">
    <property type="entry name" value="PAZ domain"/>
    <property type="match status" value="1"/>
</dbReference>
<evidence type="ECO:0000313" key="5">
    <source>
        <dbReference type="EMBL" id="ROW15657.1"/>
    </source>
</evidence>
<accession>A0A423XHG7</accession>
<feature type="domain" description="Piwi" evidence="4">
    <location>
        <begin position="655"/>
        <end position="959"/>
    </location>
</feature>
<name>A0A423XHG7_9PEZI</name>
<dbReference type="Proteomes" id="UP000285146">
    <property type="component" value="Unassembled WGS sequence"/>
</dbReference>
<evidence type="ECO:0000259" key="4">
    <source>
        <dbReference type="PROSITE" id="PS50822"/>
    </source>
</evidence>
<dbReference type="Pfam" id="PF02170">
    <property type="entry name" value="PAZ"/>
    <property type="match status" value="1"/>
</dbReference>
<proteinExistence type="inferred from homology"/>
<dbReference type="OrthoDB" id="10252740at2759"/>
<dbReference type="EMBL" id="LKEB01000008">
    <property type="protein sequence ID" value="ROW15657.1"/>
    <property type="molecule type" value="Genomic_DNA"/>
</dbReference>
<feature type="domain" description="PAZ" evidence="3">
    <location>
        <begin position="369"/>
        <end position="481"/>
    </location>
</feature>
<keyword evidence="6" id="KW-1185">Reference proteome</keyword>
<dbReference type="Gene3D" id="2.170.260.10">
    <property type="entry name" value="paz domain"/>
    <property type="match status" value="1"/>
</dbReference>